<reference evidence="1 2" key="1">
    <citation type="journal article" date="2018" name="Biotechnol. Biofuels">
        <title>Integrative visual omics of the white-rot fungus Polyporus brumalis exposes the biotechnological potential of its oxidative enzymes for delignifying raw plant biomass.</title>
        <authorList>
            <person name="Miyauchi S."/>
            <person name="Rancon A."/>
            <person name="Drula E."/>
            <person name="Hage H."/>
            <person name="Chaduli D."/>
            <person name="Favel A."/>
            <person name="Grisel S."/>
            <person name="Henrissat B."/>
            <person name="Herpoel-Gimbert I."/>
            <person name="Ruiz-Duenas F.J."/>
            <person name="Chevret D."/>
            <person name="Hainaut M."/>
            <person name="Lin J."/>
            <person name="Wang M."/>
            <person name="Pangilinan J."/>
            <person name="Lipzen A."/>
            <person name="Lesage-Meessen L."/>
            <person name="Navarro D."/>
            <person name="Riley R."/>
            <person name="Grigoriev I.V."/>
            <person name="Zhou S."/>
            <person name="Raouche S."/>
            <person name="Rosso M.N."/>
        </authorList>
    </citation>
    <scope>NUCLEOTIDE SEQUENCE [LARGE SCALE GENOMIC DNA]</scope>
    <source>
        <strain evidence="1 2">BRFM 1820</strain>
    </source>
</reference>
<name>A0A371DB56_9APHY</name>
<organism evidence="1 2">
    <name type="scientific">Lentinus brumalis</name>
    <dbReference type="NCBI Taxonomy" id="2498619"/>
    <lineage>
        <taxon>Eukaryota</taxon>
        <taxon>Fungi</taxon>
        <taxon>Dikarya</taxon>
        <taxon>Basidiomycota</taxon>
        <taxon>Agaricomycotina</taxon>
        <taxon>Agaricomycetes</taxon>
        <taxon>Polyporales</taxon>
        <taxon>Polyporaceae</taxon>
        <taxon>Lentinus</taxon>
    </lineage>
</organism>
<sequence>MPYNSANAGPDCCRSASHMAAYSMICWGTIQTQLQRRLLGLGSAVRLWAMAVCIATEFALEDLYADVAGANPVLAKSIAEAARWFSTKEGNVGMPLVCCKNSVMHMSGRPMHMHMQVRACSAAPLLAVAPGISISPIITGLHTLGSSRQTCVCDGG</sequence>
<dbReference type="AlphaFoldDB" id="A0A371DB56"/>
<proteinExistence type="predicted"/>
<evidence type="ECO:0000313" key="1">
    <source>
        <dbReference type="EMBL" id="RDX49750.1"/>
    </source>
</evidence>
<dbReference type="EMBL" id="KZ857403">
    <property type="protein sequence ID" value="RDX49750.1"/>
    <property type="molecule type" value="Genomic_DNA"/>
</dbReference>
<keyword evidence="2" id="KW-1185">Reference proteome</keyword>
<evidence type="ECO:0000313" key="2">
    <source>
        <dbReference type="Proteomes" id="UP000256964"/>
    </source>
</evidence>
<accession>A0A371DB56</accession>
<protein>
    <submittedName>
        <fullName evidence="1">Uncharacterized protein</fullName>
    </submittedName>
</protein>
<dbReference type="Proteomes" id="UP000256964">
    <property type="component" value="Unassembled WGS sequence"/>
</dbReference>
<gene>
    <name evidence="1" type="ORF">OH76DRAFT_510510</name>
</gene>